<evidence type="ECO:0000256" key="1">
    <source>
        <dbReference type="SAM" id="MobiDB-lite"/>
    </source>
</evidence>
<evidence type="ECO:0000313" key="2">
    <source>
        <dbReference type="EMBL" id="RVE69889.1"/>
    </source>
</evidence>
<proteinExistence type="predicted"/>
<accession>A0A437D5F7</accession>
<feature type="compositionally biased region" description="Basic and acidic residues" evidence="1">
    <location>
        <begin position="27"/>
        <end position="37"/>
    </location>
</feature>
<keyword evidence="3" id="KW-1185">Reference proteome</keyword>
<gene>
    <name evidence="2" type="ORF">OJAV_G00082470</name>
</gene>
<name>A0A437D5F7_ORYJA</name>
<evidence type="ECO:0000313" key="3">
    <source>
        <dbReference type="Proteomes" id="UP000283210"/>
    </source>
</evidence>
<protein>
    <submittedName>
        <fullName evidence="2">Uncharacterized protein</fullName>
    </submittedName>
</protein>
<feature type="compositionally biased region" description="Acidic residues" evidence="1">
    <location>
        <begin position="38"/>
        <end position="50"/>
    </location>
</feature>
<dbReference type="EMBL" id="CM012444">
    <property type="protein sequence ID" value="RVE69889.1"/>
    <property type="molecule type" value="Genomic_DNA"/>
</dbReference>
<reference evidence="2 3" key="2">
    <citation type="submission" date="2019-01" db="EMBL/GenBank/DDBJ databases">
        <title>A chromosome length genome reference of the Java medaka (oryzias javanicus).</title>
        <authorList>
            <person name="Herpin A."/>
            <person name="Takehana Y."/>
            <person name="Naruse K."/>
            <person name="Ansai S."/>
            <person name="Kawaguchi M."/>
        </authorList>
    </citation>
    <scope>NUCLEOTIDE SEQUENCE [LARGE SCALE GENOMIC DNA]</scope>
    <source>
        <strain evidence="2">RS831</strain>
        <tissue evidence="2">Whole body</tissue>
    </source>
</reference>
<dbReference type="AlphaFoldDB" id="A0A437D5F7"/>
<dbReference type="Proteomes" id="UP000283210">
    <property type="component" value="Chromosome 8"/>
</dbReference>
<reference evidence="2 3" key="1">
    <citation type="submission" date="2018-11" db="EMBL/GenBank/DDBJ databases">
        <authorList>
            <person name="Lopez-Roques C."/>
            <person name="Donnadieu C."/>
            <person name="Bouchez O."/>
            <person name="Klopp C."/>
            <person name="Cabau C."/>
            <person name="Zahm M."/>
        </authorList>
    </citation>
    <scope>NUCLEOTIDE SEQUENCE [LARGE SCALE GENOMIC DNA]</scope>
    <source>
        <strain evidence="2">RS831</strain>
        <tissue evidence="2">Whole body</tissue>
    </source>
</reference>
<sequence length="67" mass="7377">MKSAIPAAGSVRLGEERGEWGSGASHLTEEPRKAEQLREEEEEEEEEDSVCAEVMLESLDEESLPSS</sequence>
<organism evidence="2 3">
    <name type="scientific">Oryzias javanicus</name>
    <name type="common">Javanese ricefish</name>
    <name type="synonym">Aplocheilus javanicus</name>
    <dbReference type="NCBI Taxonomy" id="123683"/>
    <lineage>
        <taxon>Eukaryota</taxon>
        <taxon>Metazoa</taxon>
        <taxon>Chordata</taxon>
        <taxon>Craniata</taxon>
        <taxon>Vertebrata</taxon>
        <taxon>Euteleostomi</taxon>
        <taxon>Actinopterygii</taxon>
        <taxon>Neopterygii</taxon>
        <taxon>Teleostei</taxon>
        <taxon>Neoteleostei</taxon>
        <taxon>Acanthomorphata</taxon>
        <taxon>Ovalentaria</taxon>
        <taxon>Atherinomorphae</taxon>
        <taxon>Beloniformes</taxon>
        <taxon>Adrianichthyidae</taxon>
        <taxon>Oryziinae</taxon>
        <taxon>Oryzias</taxon>
    </lineage>
</organism>
<feature type="region of interest" description="Disordered" evidence="1">
    <location>
        <begin position="1"/>
        <end position="50"/>
    </location>
</feature>